<protein>
    <submittedName>
        <fullName evidence="2">Uncharacterized protein</fullName>
    </submittedName>
</protein>
<evidence type="ECO:0000313" key="3">
    <source>
        <dbReference type="Proteomes" id="UP001152885"/>
    </source>
</evidence>
<feature type="transmembrane region" description="Helical" evidence="1">
    <location>
        <begin position="6"/>
        <end position="26"/>
    </location>
</feature>
<keyword evidence="1" id="KW-0472">Membrane</keyword>
<dbReference type="EMBL" id="CANTUO010000001">
    <property type="protein sequence ID" value="CAI5755968.1"/>
    <property type="molecule type" value="Genomic_DNA"/>
</dbReference>
<dbReference type="OrthoDB" id="4080273at2759"/>
<evidence type="ECO:0000313" key="2">
    <source>
        <dbReference type="EMBL" id="CAI5755968.1"/>
    </source>
</evidence>
<name>A0A9W4TTA9_9ASCO</name>
<reference evidence="2" key="1">
    <citation type="submission" date="2022-12" db="EMBL/GenBank/DDBJ databases">
        <authorList>
            <person name="Brejova B."/>
        </authorList>
    </citation>
    <scope>NUCLEOTIDE SEQUENCE</scope>
</reference>
<proteinExistence type="predicted"/>
<organism evidence="2 3">
    <name type="scientific">Candida verbasci</name>
    <dbReference type="NCBI Taxonomy" id="1227364"/>
    <lineage>
        <taxon>Eukaryota</taxon>
        <taxon>Fungi</taxon>
        <taxon>Dikarya</taxon>
        <taxon>Ascomycota</taxon>
        <taxon>Saccharomycotina</taxon>
        <taxon>Pichiomycetes</taxon>
        <taxon>Debaryomycetaceae</taxon>
        <taxon>Candida/Lodderomyces clade</taxon>
        <taxon>Candida</taxon>
    </lineage>
</organism>
<keyword evidence="1" id="KW-0812">Transmembrane</keyword>
<sequence length="97" mass="11087">MSSKGGKIVIGSVAVIASWFFGINFWKPLIIEQLEKDGNLRSDMKVPDYSDQPKSWDDIRQKFESVIDPSNLTREDKKSLEELKLNLEKNKPSSTDK</sequence>
<dbReference type="Proteomes" id="UP001152885">
    <property type="component" value="Unassembled WGS sequence"/>
</dbReference>
<keyword evidence="1" id="KW-1133">Transmembrane helix</keyword>
<dbReference type="AlphaFoldDB" id="A0A9W4TTA9"/>
<evidence type="ECO:0000256" key="1">
    <source>
        <dbReference type="SAM" id="Phobius"/>
    </source>
</evidence>
<accession>A0A9W4TTA9</accession>
<keyword evidence="3" id="KW-1185">Reference proteome</keyword>
<comment type="caution">
    <text evidence="2">The sequence shown here is derived from an EMBL/GenBank/DDBJ whole genome shotgun (WGS) entry which is preliminary data.</text>
</comment>
<gene>
    <name evidence="2" type="ORF">CANVERA_P0485</name>
</gene>